<comment type="caution">
    <text evidence="1">The sequence shown here is derived from an EMBL/GenBank/DDBJ whole genome shotgun (WGS) entry which is preliminary data.</text>
</comment>
<evidence type="ECO:0008006" key="3">
    <source>
        <dbReference type="Google" id="ProtNLM"/>
    </source>
</evidence>
<dbReference type="Proteomes" id="UP000654075">
    <property type="component" value="Unassembled WGS sequence"/>
</dbReference>
<feature type="non-terminal residue" evidence="1">
    <location>
        <position position="1"/>
    </location>
</feature>
<reference evidence="1" key="1">
    <citation type="submission" date="2021-02" db="EMBL/GenBank/DDBJ databases">
        <authorList>
            <person name="Dougan E. K."/>
            <person name="Rhodes N."/>
            <person name="Thang M."/>
            <person name="Chan C."/>
        </authorList>
    </citation>
    <scope>NUCLEOTIDE SEQUENCE</scope>
</reference>
<feature type="non-terminal residue" evidence="1">
    <location>
        <position position="105"/>
    </location>
</feature>
<keyword evidence="2" id="KW-1185">Reference proteome</keyword>
<dbReference type="AlphaFoldDB" id="A0A813FZS3"/>
<evidence type="ECO:0000313" key="1">
    <source>
        <dbReference type="EMBL" id="CAE8617641.1"/>
    </source>
</evidence>
<dbReference type="EMBL" id="CAJNNV010026237">
    <property type="protein sequence ID" value="CAE8617641.1"/>
    <property type="molecule type" value="Genomic_DNA"/>
</dbReference>
<accession>A0A813FZS3</accession>
<organism evidence="1 2">
    <name type="scientific">Polarella glacialis</name>
    <name type="common">Dinoflagellate</name>
    <dbReference type="NCBI Taxonomy" id="89957"/>
    <lineage>
        <taxon>Eukaryota</taxon>
        <taxon>Sar</taxon>
        <taxon>Alveolata</taxon>
        <taxon>Dinophyceae</taxon>
        <taxon>Suessiales</taxon>
        <taxon>Suessiaceae</taxon>
        <taxon>Polarella</taxon>
    </lineage>
</organism>
<protein>
    <recommendedName>
        <fullName evidence="3">UspA domain-containing protein</fullName>
    </recommendedName>
</protein>
<gene>
    <name evidence="1" type="ORF">PGLA1383_LOCUS35302</name>
</gene>
<evidence type="ECO:0000313" key="2">
    <source>
        <dbReference type="Proteomes" id="UP000654075"/>
    </source>
</evidence>
<sequence length="105" mass="11882">AAQDVAASMEEAAWIDCAKIDQLLTERIKVIVSVDGTEQNSAGLDWVLQGMMQSDRETDLKVVHYYDASKEYLPPRWRKDAIESETNTKCTGYLVSKRYNVRVAP</sequence>
<proteinExistence type="predicted"/>
<name>A0A813FZS3_POLGL</name>